<proteinExistence type="inferred from homology"/>
<keyword evidence="6" id="KW-1185">Reference proteome</keyword>
<feature type="active site" description="Proton donor/acceptor" evidence="3">
    <location>
        <position position="234"/>
    </location>
</feature>
<gene>
    <name evidence="5" type="ORF">BAR1_16000</name>
</gene>
<dbReference type="AlphaFoldDB" id="A0A347UKC4"/>
<dbReference type="PANTHER" id="PTHR43489">
    <property type="entry name" value="ISOMERASE"/>
    <property type="match status" value="1"/>
</dbReference>
<evidence type="ECO:0000259" key="4">
    <source>
        <dbReference type="Pfam" id="PF01261"/>
    </source>
</evidence>
<feature type="domain" description="Xylose isomerase-like TIM barrel" evidence="4">
    <location>
        <begin position="22"/>
        <end position="249"/>
    </location>
</feature>
<dbReference type="GO" id="GO:0046487">
    <property type="term" value="P:glyoxylate metabolic process"/>
    <property type="evidence" value="ECO:0007669"/>
    <property type="project" value="TreeGrafter"/>
</dbReference>
<accession>A0A347UKC4</accession>
<dbReference type="PIRSF" id="PIRSF006241">
    <property type="entry name" value="HyI"/>
    <property type="match status" value="1"/>
</dbReference>
<feature type="active site" description="Proton donor/acceptor" evidence="3">
    <location>
        <position position="137"/>
    </location>
</feature>
<dbReference type="InterPro" id="IPR036237">
    <property type="entry name" value="Xyl_isomerase-like_sf"/>
</dbReference>
<evidence type="ECO:0000256" key="1">
    <source>
        <dbReference type="ARBA" id="ARBA00023235"/>
    </source>
</evidence>
<dbReference type="SUPFAM" id="SSF51658">
    <property type="entry name" value="Xylose isomerase-like"/>
    <property type="match status" value="1"/>
</dbReference>
<keyword evidence="5" id="KW-0670">Pyruvate</keyword>
<dbReference type="Proteomes" id="UP000261704">
    <property type="component" value="Chromosome"/>
</dbReference>
<dbReference type="RefSeq" id="WP_118943954.1">
    <property type="nucleotide sequence ID" value="NZ_CP032125.1"/>
</dbReference>
<dbReference type="KEGG" id="pamo:BAR1_16000"/>
<dbReference type="InterPro" id="IPR050417">
    <property type="entry name" value="Sugar_Epim/Isomerase"/>
</dbReference>
<evidence type="ECO:0000313" key="5">
    <source>
        <dbReference type="EMBL" id="AXX99302.1"/>
    </source>
</evidence>
<dbReference type="Pfam" id="PF01261">
    <property type="entry name" value="AP_endonuc_2"/>
    <property type="match status" value="1"/>
</dbReference>
<keyword evidence="1 2" id="KW-0413">Isomerase</keyword>
<sequence length="250" mass="27873">MPTFCANLTMLFTEYPLIERFGAAKDAGFDVVEILFPYDNPAQEMRSALIKHDLKMALINTPPPNWAGGDRGYAAIPNGEKRFQYDFKRTLRYAQLLKPTHIHIMAGRAKGAVARATFIENLKWAAMQAPKQSLTIEPINPTDIPGYFLHDFDQAAEILDAVDAPNVNLQFDAYHAHMITGDLPATWSRHGHRAVHIQIAGAPGRHEPDIGDIDCAGFFKQIDADGYKGFVSGEYHPKGRTVDGLEWVKL</sequence>
<dbReference type="PANTHER" id="PTHR43489:SF6">
    <property type="entry name" value="HYDROXYPYRUVATE ISOMERASE-RELATED"/>
    <property type="match status" value="1"/>
</dbReference>
<comment type="similarity">
    <text evidence="2">Belongs to the hyi family.</text>
</comment>
<reference evidence="5 6" key="1">
    <citation type="submission" date="2018-09" db="EMBL/GenBank/DDBJ databases">
        <title>Profundibacter amoris BAR1 gen. nov., sp. nov., a new member of the Roseobacter clade isolated at Lokis Castle Vent Field on the Arctic Mid-Oceanic Ridge.</title>
        <authorList>
            <person name="Le Moine Bauer S."/>
            <person name="Sjoeberg A.G."/>
            <person name="L'Haridon S."/>
            <person name="Stokke R."/>
            <person name="Roalkvam I."/>
            <person name="Steen I.H."/>
            <person name="Dahle H."/>
        </authorList>
    </citation>
    <scope>NUCLEOTIDE SEQUENCE [LARGE SCALE GENOMIC DNA]</scope>
    <source>
        <strain evidence="5 6">BAR1</strain>
    </source>
</reference>
<protein>
    <submittedName>
        <fullName evidence="5">Hydroxypyruvate isomerase</fullName>
    </submittedName>
</protein>
<organism evidence="5 6">
    <name type="scientific">Profundibacter amoris</name>
    <dbReference type="NCBI Taxonomy" id="2171755"/>
    <lineage>
        <taxon>Bacteria</taxon>
        <taxon>Pseudomonadati</taxon>
        <taxon>Pseudomonadota</taxon>
        <taxon>Alphaproteobacteria</taxon>
        <taxon>Rhodobacterales</taxon>
        <taxon>Paracoccaceae</taxon>
        <taxon>Profundibacter</taxon>
    </lineage>
</organism>
<evidence type="ECO:0000256" key="2">
    <source>
        <dbReference type="PIRNR" id="PIRNR006241"/>
    </source>
</evidence>
<dbReference type="EMBL" id="CP032125">
    <property type="protein sequence ID" value="AXX99302.1"/>
    <property type="molecule type" value="Genomic_DNA"/>
</dbReference>
<dbReference type="Gene3D" id="3.20.20.150">
    <property type="entry name" value="Divalent-metal-dependent TIM barrel enzymes"/>
    <property type="match status" value="1"/>
</dbReference>
<name>A0A347UKC4_9RHOB</name>
<evidence type="ECO:0000256" key="3">
    <source>
        <dbReference type="PIRSR" id="PIRSR006241-50"/>
    </source>
</evidence>
<evidence type="ECO:0000313" key="6">
    <source>
        <dbReference type="Proteomes" id="UP000261704"/>
    </source>
</evidence>
<dbReference type="InterPro" id="IPR026040">
    <property type="entry name" value="HyI-like"/>
</dbReference>
<dbReference type="OrthoDB" id="9786584at2"/>
<dbReference type="GO" id="GO:0008903">
    <property type="term" value="F:hydroxypyruvate isomerase activity"/>
    <property type="evidence" value="ECO:0007669"/>
    <property type="project" value="TreeGrafter"/>
</dbReference>
<dbReference type="InterPro" id="IPR013022">
    <property type="entry name" value="Xyl_isomerase-like_TIM-brl"/>
</dbReference>